<proteinExistence type="predicted"/>
<sequence>MKLTSLQLLLISGAFLGLNSCMEQKVTDSSGNVIYEKTVSGTPWQSPEKTREQIQQNEEAMGIR</sequence>
<gene>
    <name evidence="2" type="ORF">ACFSQZ_13635</name>
</gene>
<comment type="caution">
    <text evidence="2">The sequence shown here is derived from an EMBL/GenBank/DDBJ whole genome shotgun (WGS) entry which is preliminary data.</text>
</comment>
<protein>
    <submittedName>
        <fullName evidence="2">Uncharacterized protein</fullName>
    </submittedName>
</protein>
<organism evidence="2 3">
    <name type="scientific">Rubritalea spongiae</name>
    <dbReference type="NCBI Taxonomy" id="430797"/>
    <lineage>
        <taxon>Bacteria</taxon>
        <taxon>Pseudomonadati</taxon>
        <taxon>Verrucomicrobiota</taxon>
        <taxon>Verrucomicrobiia</taxon>
        <taxon>Verrucomicrobiales</taxon>
        <taxon>Rubritaleaceae</taxon>
        <taxon>Rubritalea</taxon>
    </lineage>
</organism>
<feature type="compositionally biased region" description="Polar residues" evidence="1">
    <location>
        <begin position="40"/>
        <end position="58"/>
    </location>
</feature>
<dbReference type="EMBL" id="JBHUJC010000042">
    <property type="protein sequence ID" value="MFD2277514.1"/>
    <property type="molecule type" value="Genomic_DNA"/>
</dbReference>
<dbReference type="RefSeq" id="WP_377093467.1">
    <property type="nucleotide sequence ID" value="NZ_JBHSJM010000001.1"/>
</dbReference>
<dbReference type="Proteomes" id="UP001597297">
    <property type="component" value="Unassembled WGS sequence"/>
</dbReference>
<evidence type="ECO:0000313" key="3">
    <source>
        <dbReference type="Proteomes" id="UP001597297"/>
    </source>
</evidence>
<evidence type="ECO:0000313" key="2">
    <source>
        <dbReference type="EMBL" id="MFD2277514.1"/>
    </source>
</evidence>
<accession>A0ABW5EAU3</accession>
<name>A0ABW5EAU3_9BACT</name>
<evidence type="ECO:0000256" key="1">
    <source>
        <dbReference type="SAM" id="MobiDB-lite"/>
    </source>
</evidence>
<keyword evidence="3" id="KW-1185">Reference proteome</keyword>
<reference evidence="3" key="1">
    <citation type="journal article" date="2019" name="Int. J. Syst. Evol. Microbiol.">
        <title>The Global Catalogue of Microorganisms (GCM) 10K type strain sequencing project: providing services to taxonomists for standard genome sequencing and annotation.</title>
        <authorList>
            <consortium name="The Broad Institute Genomics Platform"/>
            <consortium name="The Broad Institute Genome Sequencing Center for Infectious Disease"/>
            <person name="Wu L."/>
            <person name="Ma J."/>
        </authorList>
    </citation>
    <scope>NUCLEOTIDE SEQUENCE [LARGE SCALE GENOMIC DNA]</scope>
    <source>
        <strain evidence="3">JCM 16545</strain>
    </source>
</reference>
<feature type="region of interest" description="Disordered" evidence="1">
    <location>
        <begin position="40"/>
        <end position="64"/>
    </location>
</feature>